<dbReference type="AlphaFoldDB" id="A0A6P2BYS8"/>
<reference evidence="2 3" key="1">
    <citation type="submission" date="2018-11" db="EMBL/GenBank/DDBJ databases">
        <title>Trebonia kvetii gen.nov., sp.nov., a novel acidophilic actinobacterium, and proposal of the new actinobacterial family Treboniaceae fam. nov.</title>
        <authorList>
            <person name="Rapoport D."/>
            <person name="Sagova-Mareckova M."/>
            <person name="Sedlacek I."/>
            <person name="Provaznik J."/>
            <person name="Kralova S."/>
            <person name="Pavlinic D."/>
            <person name="Benes V."/>
            <person name="Kopecky J."/>
        </authorList>
    </citation>
    <scope>NUCLEOTIDE SEQUENCE [LARGE SCALE GENOMIC DNA]</scope>
    <source>
        <strain evidence="2 3">15Tr583</strain>
    </source>
</reference>
<organism evidence="2 3">
    <name type="scientific">Trebonia kvetii</name>
    <dbReference type="NCBI Taxonomy" id="2480626"/>
    <lineage>
        <taxon>Bacteria</taxon>
        <taxon>Bacillati</taxon>
        <taxon>Actinomycetota</taxon>
        <taxon>Actinomycetes</taxon>
        <taxon>Streptosporangiales</taxon>
        <taxon>Treboniaceae</taxon>
        <taxon>Trebonia</taxon>
    </lineage>
</organism>
<dbReference type="OrthoDB" id="6293727at2"/>
<dbReference type="Pfam" id="PF14019">
    <property type="entry name" value="DUF4235"/>
    <property type="match status" value="1"/>
</dbReference>
<gene>
    <name evidence="2" type="ORF">EAS64_23350</name>
</gene>
<accession>A0A6P2BYS8</accession>
<evidence type="ECO:0000313" key="3">
    <source>
        <dbReference type="Proteomes" id="UP000460272"/>
    </source>
</evidence>
<dbReference type="Proteomes" id="UP000460272">
    <property type="component" value="Unassembled WGS sequence"/>
</dbReference>
<protein>
    <submittedName>
        <fullName evidence="2">DUF4235 domain-containing protein</fullName>
    </submittedName>
</protein>
<name>A0A6P2BYS8_9ACTN</name>
<comment type="caution">
    <text evidence="2">The sequence shown here is derived from an EMBL/GenBank/DDBJ whole genome shotgun (WGS) entry which is preliminary data.</text>
</comment>
<sequence length="102" mass="10827">MMAPYRTGARRLRMSKKKGDGSGGRLATTVAMAGGVFLLRKLLAMAWTKATGKNPPTDINDPDLKLAELLAWSIATGIVVESARYAIAHATARKVVTDGAVE</sequence>
<feature type="region of interest" description="Disordered" evidence="1">
    <location>
        <begin position="1"/>
        <end position="24"/>
    </location>
</feature>
<evidence type="ECO:0000256" key="1">
    <source>
        <dbReference type="SAM" id="MobiDB-lite"/>
    </source>
</evidence>
<proteinExistence type="predicted"/>
<dbReference type="EMBL" id="RPFW01000004">
    <property type="protein sequence ID" value="TVZ03345.1"/>
    <property type="molecule type" value="Genomic_DNA"/>
</dbReference>
<dbReference type="InterPro" id="IPR025329">
    <property type="entry name" value="DUF4235"/>
</dbReference>
<evidence type="ECO:0000313" key="2">
    <source>
        <dbReference type="EMBL" id="TVZ03345.1"/>
    </source>
</evidence>
<keyword evidence="3" id="KW-1185">Reference proteome</keyword>